<dbReference type="PANTHER" id="PTHR35040:SF9">
    <property type="entry name" value="4-LIKE CELL SURFACE PROTEIN, PUTATIVE (AFU_ORTHOLOGUE AFUA_4G14080)-RELATED"/>
    <property type="match status" value="1"/>
</dbReference>
<accession>A0ABN0YMG0</accession>
<gene>
    <name evidence="1" type="ORF">GCM10010357_22060</name>
</gene>
<evidence type="ECO:0000313" key="1">
    <source>
        <dbReference type="EMBL" id="GAA0400593.1"/>
    </source>
</evidence>
<evidence type="ECO:0000313" key="2">
    <source>
        <dbReference type="Proteomes" id="UP001500879"/>
    </source>
</evidence>
<organism evidence="1 2">
    <name type="scientific">Streptomyces luteireticuli</name>
    <dbReference type="NCBI Taxonomy" id="173858"/>
    <lineage>
        <taxon>Bacteria</taxon>
        <taxon>Bacillati</taxon>
        <taxon>Actinomycetota</taxon>
        <taxon>Actinomycetes</taxon>
        <taxon>Kitasatosporales</taxon>
        <taxon>Streptomycetaceae</taxon>
        <taxon>Streptomyces</taxon>
    </lineage>
</organism>
<dbReference type="PANTHER" id="PTHR35040">
    <property type="match status" value="1"/>
</dbReference>
<reference evidence="1 2" key="1">
    <citation type="journal article" date="2019" name="Int. J. Syst. Evol. Microbiol.">
        <title>The Global Catalogue of Microorganisms (GCM) 10K type strain sequencing project: providing services to taxonomists for standard genome sequencing and annotation.</title>
        <authorList>
            <consortium name="The Broad Institute Genomics Platform"/>
            <consortium name="The Broad Institute Genome Sequencing Center for Infectious Disease"/>
            <person name="Wu L."/>
            <person name="Ma J."/>
        </authorList>
    </citation>
    <scope>NUCLEOTIDE SEQUENCE [LARGE SCALE GENOMIC DNA]</scope>
    <source>
        <strain evidence="1 2">JCM 4788</strain>
    </source>
</reference>
<name>A0ABN0YMG0_9ACTN</name>
<dbReference type="Proteomes" id="UP001500879">
    <property type="component" value="Unassembled WGS sequence"/>
</dbReference>
<proteinExistence type="predicted"/>
<protein>
    <submittedName>
        <fullName evidence="1">Spherulation-specific family 4 protein</fullName>
    </submittedName>
</protein>
<dbReference type="Pfam" id="PF12138">
    <property type="entry name" value="Spherulin4"/>
    <property type="match status" value="1"/>
</dbReference>
<sequence length="218" mass="23661">MGRAVTEPSLLVPLYVHPGAEPGPWERLVRAAPALRGVVLNAADGPGQFPDPSFRAAAVRLRAAGVPVLGYVDTAYGRRPLRAAVADLRRHRRWYEVDGVFCDRVAVEAALLPHYRRLALFSRALGARTVVLNPGTHPDPGYAEVADLLVTFEGPWEAYRTARVPGWTADHLPSRFCHLVYGVPQEWAGLVARTAGRRGAAVHCAVPGNGENPWQTAP</sequence>
<dbReference type="EMBL" id="BAAABX010000023">
    <property type="protein sequence ID" value="GAA0400593.1"/>
    <property type="molecule type" value="Genomic_DNA"/>
</dbReference>
<dbReference type="InterPro" id="IPR021986">
    <property type="entry name" value="Spherulin4"/>
</dbReference>
<keyword evidence="2" id="KW-1185">Reference proteome</keyword>
<comment type="caution">
    <text evidence="1">The sequence shown here is derived from an EMBL/GenBank/DDBJ whole genome shotgun (WGS) entry which is preliminary data.</text>
</comment>